<feature type="binding site" evidence="11">
    <location>
        <position position="307"/>
    </location>
    <ligand>
        <name>ATP</name>
        <dbReference type="ChEBI" id="CHEBI:30616"/>
    </ligand>
</feature>
<evidence type="ECO:0000313" key="16">
    <source>
        <dbReference type="Proteomes" id="UP000533476"/>
    </source>
</evidence>
<evidence type="ECO:0000256" key="5">
    <source>
        <dbReference type="ARBA" id="ARBA00022777"/>
    </source>
</evidence>
<evidence type="ECO:0000256" key="10">
    <source>
        <dbReference type="ARBA" id="ARBA00063665"/>
    </source>
</evidence>
<comment type="pathway">
    <text evidence="1 11">Polyol metabolism; glycerol degradation via glycerol kinase pathway; sn-glycerol 3-phosphate from glycerol: step 1/1.</text>
</comment>
<feature type="binding site" evidence="11">
    <location>
        <position position="307"/>
    </location>
    <ligand>
        <name>ADP</name>
        <dbReference type="ChEBI" id="CHEBI:456216"/>
    </ligand>
</feature>
<dbReference type="InterPro" id="IPR043129">
    <property type="entry name" value="ATPase_NBD"/>
</dbReference>
<dbReference type="EC" id="2.7.1.30" evidence="11"/>
<dbReference type="InterPro" id="IPR000577">
    <property type="entry name" value="Carb_kinase_FGGY"/>
</dbReference>
<keyword evidence="5 11" id="KW-0418">Kinase</keyword>
<dbReference type="Pfam" id="PF00370">
    <property type="entry name" value="FGGY_N"/>
    <property type="match status" value="1"/>
</dbReference>
<evidence type="ECO:0000259" key="14">
    <source>
        <dbReference type="Pfam" id="PF02782"/>
    </source>
</evidence>
<accession>A0A7Y0Q2V2</accession>
<gene>
    <name evidence="11 15" type="primary">glpK</name>
    <name evidence="15" type="ORF">HIJ39_11315</name>
</gene>
<dbReference type="HAMAP" id="MF_00186">
    <property type="entry name" value="Glycerol_kin"/>
    <property type="match status" value="1"/>
</dbReference>
<dbReference type="Pfam" id="PF02782">
    <property type="entry name" value="FGGY_C"/>
    <property type="match status" value="1"/>
</dbReference>
<dbReference type="SUPFAM" id="SSF53067">
    <property type="entry name" value="Actin-like ATPase domain"/>
    <property type="match status" value="2"/>
</dbReference>
<keyword evidence="6 11" id="KW-0319">Glycerol metabolism</keyword>
<dbReference type="NCBIfam" id="TIGR01311">
    <property type="entry name" value="glycerol_kin"/>
    <property type="match status" value="1"/>
</dbReference>
<comment type="catalytic activity">
    <reaction evidence="8 11">
        <text>glycerol + ATP = sn-glycerol 3-phosphate + ADP + H(+)</text>
        <dbReference type="Rhea" id="RHEA:21644"/>
        <dbReference type="ChEBI" id="CHEBI:15378"/>
        <dbReference type="ChEBI" id="CHEBI:17754"/>
        <dbReference type="ChEBI" id="CHEBI:30616"/>
        <dbReference type="ChEBI" id="CHEBI:57597"/>
        <dbReference type="ChEBI" id="CHEBI:456216"/>
        <dbReference type="EC" id="2.7.1.30"/>
    </reaction>
</comment>
<dbReference type="GO" id="GO:0004370">
    <property type="term" value="F:glycerol kinase activity"/>
    <property type="evidence" value="ECO:0007669"/>
    <property type="project" value="UniProtKB-UniRule"/>
</dbReference>
<feature type="binding site" evidence="11">
    <location>
        <position position="13"/>
    </location>
    <ligand>
        <name>ATP</name>
        <dbReference type="ChEBI" id="CHEBI:30616"/>
    </ligand>
</feature>
<dbReference type="FunFam" id="3.30.420.40:FF:000007">
    <property type="entry name" value="Glycerol kinase"/>
    <property type="match status" value="1"/>
</dbReference>
<dbReference type="GO" id="GO:0019563">
    <property type="term" value="P:glycerol catabolic process"/>
    <property type="evidence" value="ECO:0007669"/>
    <property type="project" value="UniProtKB-UniRule"/>
</dbReference>
<feature type="binding site" evidence="11">
    <location>
        <position position="11"/>
    </location>
    <ligand>
        <name>ATP</name>
        <dbReference type="ChEBI" id="CHEBI:30616"/>
    </ligand>
</feature>
<dbReference type="InterPro" id="IPR018485">
    <property type="entry name" value="FGGY_C"/>
</dbReference>
<feature type="binding site" evidence="11">
    <location>
        <position position="264"/>
    </location>
    <ligand>
        <name>ATP</name>
        <dbReference type="ChEBI" id="CHEBI:30616"/>
    </ligand>
</feature>
<feature type="binding site" evidence="11">
    <location>
        <position position="81"/>
    </location>
    <ligand>
        <name>glycerol</name>
        <dbReference type="ChEBI" id="CHEBI:17754"/>
    </ligand>
</feature>
<dbReference type="PANTHER" id="PTHR10196">
    <property type="entry name" value="SUGAR KINASE"/>
    <property type="match status" value="1"/>
</dbReference>
<evidence type="ECO:0000259" key="13">
    <source>
        <dbReference type="Pfam" id="PF00370"/>
    </source>
</evidence>
<comment type="subunit">
    <text evidence="10 11">Homotetramer and homodimer (in equilibrium).</text>
</comment>
<evidence type="ECO:0000256" key="4">
    <source>
        <dbReference type="ARBA" id="ARBA00022741"/>
    </source>
</evidence>
<comment type="caution">
    <text evidence="15">The sequence shown here is derived from an EMBL/GenBank/DDBJ whole genome shotgun (WGS) entry which is preliminary data.</text>
</comment>
<dbReference type="GO" id="GO:0006072">
    <property type="term" value="P:glycerol-3-phosphate metabolic process"/>
    <property type="evidence" value="ECO:0007669"/>
    <property type="project" value="InterPro"/>
</dbReference>
<comment type="function">
    <text evidence="9 11">Key enzyme in the regulation of glycerol uptake and metabolism. Catalyzes the phosphorylation of glycerol to yield sn-glycerol 3-phosphate.</text>
</comment>
<keyword evidence="4 11" id="KW-0547">Nucleotide-binding</keyword>
<feature type="binding site" evidence="11">
    <location>
        <position position="15"/>
    </location>
    <ligand>
        <name>ADP</name>
        <dbReference type="ChEBI" id="CHEBI:456216"/>
    </ligand>
</feature>
<evidence type="ECO:0000256" key="2">
    <source>
        <dbReference type="ARBA" id="ARBA00009156"/>
    </source>
</evidence>
<keyword evidence="7 11" id="KW-0067">ATP-binding</keyword>
<feature type="binding site" evidence="11">
    <location>
        <position position="133"/>
    </location>
    <ligand>
        <name>sn-glycerol 3-phosphate</name>
        <dbReference type="ChEBI" id="CHEBI:57597"/>
    </ligand>
</feature>
<dbReference type="Proteomes" id="UP000533476">
    <property type="component" value="Unassembled WGS sequence"/>
</dbReference>
<evidence type="ECO:0000256" key="3">
    <source>
        <dbReference type="ARBA" id="ARBA00022679"/>
    </source>
</evidence>
<feature type="binding site" evidence="11">
    <location>
        <position position="11"/>
    </location>
    <ligand>
        <name>sn-glycerol 3-phosphate</name>
        <dbReference type="ChEBI" id="CHEBI:57597"/>
    </ligand>
</feature>
<dbReference type="EMBL" id="JABBVZ010000035">
    <property type="protein sequence ID" value="NMP22937.1"/>
    <property type="molecule type" value="Genomic_DNA"/>
</dbReference>
<feature type="binding site" evidence="11">
    <location>
        <position position="81"/>
    </location>
    <ligand>
        <name>sn-glycerol 3-phosphate</name>
        <dbReference type="ChEBI" id="CHEBI:57597"/>
    </ligand>
</feature>
<evidence type="ECO:0000256" key="6">
    <source>
        <dbReference type="ARBA" id="ARBA00022798"/>
    </source>
</evidence>
<dbReference type="PIRSF" id="PIRSF000538">
    <property type="entry name" value="GlpK"/>
    <property type="match status" value="1"/>
</dbReference>
<keyword evidence="16" id="KW-1185">Reference proteome</keyword>
<dbReference type="PANTHER" id="PTHR10196:SF69">
    <property type="entry name" value="GLYCEROL KINASE"/>
    <property type="match status" value="1"/>
</dbReference>
<dbReference type="FunFam" id="3.30.420.40:FF:000008">
    <property type="entry name" value="Glycerol kinase"/>
    <property type="match status" value="1"/>
</dbReference>
<feature type="binding site" evidence="11">
    <location>
        <position position="82"/>
    </location>
    <ligand>
        <name>sn-glycerol 3-phosphate</name>
        <dbReference type="ChEBI" id="CHEBI:57597"/>
    </ligand>
</feature>
<dbReference type="UniPathway" id="UPA00618">
    <property type="reaction ID" value="UER00672"/>
</dbReference>
<dbReference type="CDD" id="cd07786">
    <property type="entry name" value="FGGY_EcGK_like"/>
    <property type="match status" value="1"/>
</dbReference>
<evidence type="ECO:0000256" key="12">
    <source>
        <dbReference type="RuleBase" id="RU003733"/>
    </source>
</evidence>
<evidence type="ECO:0000256" key="1">
    <source>
        <dbReference type="ARBA" id="ARBA00005190"/>
    </source>
</evidence>
<comment type="activity regulation">
    <text evidence="11">Activated by phosphorylation and inhibited by fructose 1,6-bisphosphate (FBP).</text>
</comment>
<feature type="binding site" evidence="11">
    <location>
        <position position="243"/>
    </location>
    <ligand>
        <name>glycerol</name>
        <dbReference type="ChEBI" id="CHEBI:17754"/>
    </ligand>
</feature>
<dbReference type="PROSITE" id="PS00933">
    <property type="entry name" value="FGGY_KINASES_1"/>
    <property type="match status" value="1"/>
</dbReference>
<evidence type="ECO:0000256" key="8">
    <source>
        <dbReference type="ARBA" id="ARBA00052101"/>
    </source>
</evidence>
<sequence length="491" mass="53832">MSLLLALDQGTTSSRAILFTERGEVVASGQRPLSQRYPEPGWLEQDPEEIWFSLWAAMQDCLGAVPNATDRIVAIGIANQRETTILWDRHTGRPVHPAIGWQCRRTIPICQKLREDGLEPVFHEKTGLVLDPYFSGTKVAWILQQRPELRRRAERGDILFGTVDTWLVYRLTGGRLHRTDVSNASRTLMFNIHDLTWDEQLLQILDIPPAMCPEVGASAGEIGEIDRQWLGRVIPVTGMAGDQQAALLGQGCLKPGMVKNTYGTGSFVLMNTGQRPVPSRHGLLTTVAWSISGDVTYALEGSVFASGAVVQWLRDELQLIGRSEEAEALARSVPDTGGVYLVPAFSGLGAPYWDEGARGIITGITRGTDRAHLVRAALEAIAYQSRDVLEAMREDSGLWVEALRVDGGAAKNGFLLQFQADILGTAVERSRNLEATAWGAALLAGMGRGLLSVDNLPAGLGFDPPFLPEMEQNIRETLYRGWKAAIDRARS</sequence>
<dbReference type="AlphaFoldDB" id="A0A7Y0Q2V2"/>
<dbReference type="InterPro" id="IPR018483">
    <property type="entry name" value="Carb_kinase_FGGY_CS"/>
</dbReference>
<dbReference type="PROSITE" id="PS00445">
    <property type="entry name" value="FGGY_KINASES_2"/>
    <property type="match status" value="1"/>
</dbReference>
<evidence type="ECO:0000256" key="9">
    <source>
        <dbReference type="ARBA" id="ARBA00054633"/>
    </source>
</evidence>
<feature type="binding site" evidence="11">
    <location>
        <position position="133"/>
    </location>
    <ligand>
        <name>glycerol</name>
        <dbReference type="ChEBI" id="CHEBI:17754"/>
    </ligand>
</feature>
<dbReference type="RefSeq" id="WP_169099733.1">
    <property type="nucleotide sequence ID" value="NZ_JABBVZ010000035.1"/>
</dbReference>
<dbReference type="NCBIfam" id="NF000756">
    <property type="entry name" value="PRK00047.1"/>
    <property type="match status" value="1"/>
</dbReference>
<organism evidence="15 16">
    <name type="scientific">Sulfobacillus harzensis</name>
    <dbReference type="NCBI Taxonomy" id="2729629"/>
    <lineage>
        <taxon>Bacteria</taxon>
        <taxon>Bacillati</taxon>
        <taxon>Bacillota</taxon>
        <taxon>Clostridia</taxon>
        <taxon>Eubacteriales</taxon>
        <taxon>Clostridiales Family XVII. Incertae Sedis</taxon>
        <taxon>Sulfobacillus</taxon>
    </lineage>
</organism>
<feature type="binding site" evidence="11">
    <location>
        <position position="264"/>
    </location>
    <ligand>
        <name>ADP</name>
        <dbReference type="ChEBI" id="CHEBI:456216"/>
    </ligand>
</feature>
<dbReference type="InterPro" id="IPR005999">
    <property type="entry name" value="Glycerol_kin"/>
</dbReference>
<name>A0A7Y0Q2V2_9FIRM</name>
<dbReference type="GO" id="GO:0005524">
    <property type="term" value="F:ATP binding"/>
    <property type="evidence" value="ECO:0007669"/>
    <property type="project" value="UniProtKB-UniRule"/>
</dbReference>
<protein>
    <recommendedName>
        <fullName evidence="11">Glycerol kinase</fullName>
        <ecNumber evidence="11">2.7.1.30</ecNumber>
    </recommendedName>
    <alternativeName>
        <fullName evidence="11">ATP:glycerol 3-phosphotransferase</fullName>
    </alternativeName>
    <alternativeName>
        <fullName evidence="11">Glycerokinase</fullName>
        <shortName evidence="11">GK</shortName>
    </alternativeName>
</protein>
<feature type="binding site" evidence="11">
    <location>
        <position position="408"/>
    </location>
    <ligand>
        <name>ADP</name>
        <dbReference type="ChEBI" id="CHEBI:456216"/>
    </ligand>
</feature>
<feature type="binding site" evidence="11">
    <location>
        <position position="408"/>
    </location>
    <ligand>
        <name>ATP</name>
        <dbReference type="ChEBI" id="CHEBI:30616"/>
    </ligand>
</feature>
<feature type="binding site" evidence="11">
    <location>
        <position position="242"/>
    </location>
    <ligand>
        <name>glycerol</name>
        <dbReference type="ChEBI" id="CHEBI:17754"/>
    </ligand>
</feature>
<feature type="domain" description="Carbohydrate kinase FGGY N-terminal" evidence="13">
    <location>
        <begin position="4"/>
        <end position="249"/>
    </location>
</feature>
<feature type="binding site" evidence="11">
    <location>
        <position position="12"/>
    </location>
    <ligand>
        <name>ATP</name>
        <dbReference type="ChEBI" id="CHEBI:30616"/>
    </ligand>
</feature>
<feature type="binding site" evidence="11">
    <location>
        <position position="311"/>
    </location>
    <ligand>
        <name>ATP</name>
        <dbReference type="ChEBI" id="CHEBI:30616"/>
    </ligand>
</feature>
<feature type="binding site" evidence="11">
    <location>
        <position position="412"/>
    </location>
    <ligand>
        <name>ADP</name>
        <dbReference type="ChEBI" id="CHEBI:456216"/>
    </ligand>
</feature>
<comment type="similarity">
    <text evidence="2 11 12">Belongs to the FGGY kinase family.</text>
</comment>
<feature type="domain" description="Carbohydrate kinase FGGY C-terminal" evidence="14">
    <location>
        <begin position="259"/>
        <end position="446"/>
    </location>
</feature>
<proteinExistence type="inferred from homology"/>
<dbReference type="Gene3D" id="3.30.420.40">
    <property type="match status" value="2"/>
</dbReference>
<evidence type="ECO:0000313" key="15">
    <source>
        <dbReference type="EMBL" id="NMP22937.1"/>
    </source>
</evidence>
<dbReference type="InterPro" id="IPR018484">
    <property type="entry name" value="FGGY_N"/>
</dbReference>
<feature type="binding site" evidence="11">
    <location>
        <position position="82"/>
    </location>
    <ligand>
        <name>glycerol</name>
        <dbReference type="ChEBI" id="CHEBI:17754"/>
    </ligand>
</feature>
<evidence type="ECO:0000256" key="7">
    <source>
        <dbReference type="ARBA" id="ARBA00022840"/>
    </source>
</evidence>
<feature type="binding site" evidence="11">
    <location>
        <position position="242"/>
    </location>
    <ligand>
        <name>sn-glycerol 3-phosphate</name>
        <dbReference type="ChEBI" id="CHEBI:57597"/>
    </ligand>
</feature>
<keyword evidence="3 11" id="KW-0808">Transferase</keyword>
<feature type="binding site" evidence="11">
    <location>
        <position position="11"/>
    </location>
    <ligand>
        <name>ADP</name>
        <dbReference type="ChEBI" id="CHEBI:456216"/>
    </ligand>
</feature>
<evidence type="ECO:0000256" key="11">
    <source>
        <dbReference type="HAMAP-Rule" id="MF_00186"/>
    </source>
</evidence>
<reference evidence="15 16" key="1">
    <citation type="submission" date="2020-04" db="EMBL/GenBank/DDBJ databases">
        <authorList>
            <person name="Zhang R."/>
            <person name="Schippers A."/>
        </authorList>
    </citation>
    <scope>NUCLEOTIDE SEQUENCE [LARGE SCALE GENOMIC DNA]</scope>
    <source>
        <strain evidence="15 16">DSM 109850</strain>
    </source>
</reference>
<dbReference type="GO" id="GO:0005829">
    <property type="term" value="C:cytosol"/>
    <property type="evidence" value="ECO:0007669"/>
    <property type="project" value="TreeGrafter"/>
</dbReference>